<dbReference type="PANTHER" id="PTHR43584:SF3">
    <property type="entry name" value="BIFUNCTIONAL PROTEIN GLMU"/>
    <property type="match status" value="1"/>
</dbReference>
<comment type="similarity">
    <text evidence="3 18">In the N-terminal section; belongs to the N-acetylglucosamine-1-phosphate uridyltransferase family.</text>
</comment>
<comment type="similarity">
    <text evidence="2 18">In the C-terminal section; belongs to the transferase hexapeptide repeat family.</text>
</comment>
<evidence type="ECO:0000256" key="7">
    <source>
        <dbReference type="ARBA" id="ARBA00022723"/>
    </source>
</evidence>
<evidence type="ECO:0000256" key="16">
    <source>
        <dbReference type="ARBA" id="ARBA00048493"/>
    </source>
</evidence>
<feature type="binding site" evidence="18">
    <location>
        <position position="157"/>
    </location>
    <ligand>
        <name>UDP-N-acetyl-alpha-D-glucosamine</name>
        <dbReference type="ChEBI" id="CHEBI:57705"/>
    </ligand>
</feature>
<dbReference type="PANTHER" id="PTHR43584">
    <property type="entry name" value="NUCLEOTIDYL TRANSFERASE"/>
    <property type="match status" value="1"/>
</dbReference>
<keyword evidence="8 18" id="KW-0677">Repeat</keyword>
<reference evidence="20 21" key="1">
    <citation type="journal article" date="2013" name="Int. J. Syst. Evol. Microbiol.">
        <title>Hoeflea suaedae sp. nov., an endophytic bacterium isolated from the root of the halophyte Suaeda maritima.</title>
        <authorList>
            <person name="Chung E.J."/>
            <person name="Park J.A."/>
            <person name="Pramanik P."/>
            <person name="Bibi F."/>
            <person name="Jeon C.O."/>
            <person name="Chung Y.R."/>
        </authorList>
    </citation>
    <scope>NUCLEOTIDE SEQUENCE [LARGE SCALE GENOMIC DNA]</scope>
    <source>
        <strain evidence="20 21">YC6898</strain>
    </source>
</reference>
<feature type="binding site" evidence="18">
    <location>
        <position position="351"/>
    </location>
    <ligand>
        <name>UDP-N-acetyl-alpha-D-glucosamine</name>
        <dbReference type="ChEBI" id="CHEBI:57705"/>
    </ligand>
</feature>
<dbReference type="Pfam" id="PF00132">
    <property type="entry name" value="Hexapep"/>
    <property type="match status" value="2"/>
</dbReference>
<evidence type="ECO:0000256" key="13">
    <source>
        <dbReference type="ARBA" id="ARBA00023315"/>
    </source>
</evidence>
<dbReference type="InterPro" id="IPR050065">
    <property type="entry name" value="GlmU-like"/>
</dbReference>
<comment type="subcellular location">
    <subcellularLocation>
        <location evidence="1 18">Cytoplasm</location>
    </subcellularLocation>
</comment>
<feature type="binding site" evidence="18">
    <location>
        <position position="336"/>
    </location>
    <ligand>
        <name>UDP-N-acetyl-alpha-D-glucosamine</name>
        <dbReference type="ChEBI" id="CHEBI:57705"/>
    </ligand>
</feature>
<evidence type="ECO:0000256" key="5">
    <source>
        <dbReference type="ARBA" id="ARBA00022679"/>
    </source>
</evidence>
<feature type="binding site" evidence="18">
    <location>
        <begin position="10"/>
        <end position="13"/>
    </location>
    <ligand>
        <name>UDP-N-acetyl-alpha-D-glucosamine</name>
        <dbReference type="ChEBI" id="CHEBI:57705"/>
    </ligand>
</feature>
<dbReference type="RefSeq" id="WP_133284148.1">
    <property type="nucleotide sequence ID" value="NZ_SMSI01000001.1"/>
</dbReference>
<dbReference type="InterPro" id="IPR005882">
    <property type="entry name" value="Bifunctional_GlmU"/>
</dbReference>
<dbReference type="PROSITE" id="PS00101">
    <property type="entry name" value="HEXAPEP_TRANSFERASES"/>
    <property type="match status" value="1"/>
</dbReference>
<keyword evidence="9 18" id="KW-0460">Magnesium</keyword>
<keyword evidence="14 18" id="KW-0961">Cell wall biogenesis/degradation</keyword>
<dbReference type="InterPro" id="IPR011004">
    <property type="entry name" value="Trimer_LpxA-like_sf"/>
</dbReference>
<evidence type="ECO:0000256" key="18">
    <source>
        <dbReference type="HAMAP-Rule" id="MF_01631"/>
    </source>
</evidence>
<dbReference type="EMBL" id="SMSI01000001">
    <property type="protein sequence ID" value="TDH39317.1"/>
    <property type="molecule type" value="Genomic_DNA"/>
</dbReference>
<name>A0A4R5PRZ3_9HYPH</name>
<comment type="pathway">
    <text evidence="18">Nucleotide-sugar biosynthesis; UDP-N-acetyl-alpha-D-glucosamine biosynthesis; N-acetyl-alpha-D-glucosamine 1-phosphate from alpha-D-glucosamine 6-phosphate (route II): step 2/2.</text>
</comment>
<dbReference type="NCBIfam" id="TIGR01173">
    <property type="entry name" value="glmU"/>
    <property type="match status" value="1"/>
</dbReference>
<feature type="binding site" evidence="18">
    <location>
        <position position="425"/>
    </location>
    <ligand>
        <name>acetyl-CoA</name>
        <dbReference type="ChEBI" id="CHEBI:57288"/>
    </ligand>
</feature>
<feature type="binding site" evidence="18">
    <location>
        <position position="365"/>
    </location>
    <ligand>
        <name>acetyl-CoA</name>
        <dbReference type="ChEBI" id="CHEBI:57288"/>
    </ligand>
</feature>
<dbReference type="CDD" id="cd03353">
    <property type="entry name" value="LbH_GlmU_C"/>
    <property type="match status" value="1"/>
</dbReference>
<evidence type="ECO:0000256" key="4">
    <source>
        <dbReference type="ARBA" id="ARBA00022490"/>
    </source>
</evidence>
<feature type="binding site" evidence="18">
    <location>
        <position position="229"/>
    </location>
    <ligand>
        <name>Mg(2+)</name>
        <dbReference type="ChEBI" id="CHEBI:18420"/>
    </ligand>
</feature>
<feature type="binding site" evidence="18">
    <location>
        <position position="107"/>
    </location>
    <ligand>
        <name>Mg(2+)</name>
        <dbReference type="ChEBI" id="CHEBI:18420"/>
    </ligand>
</feature>
<evidence type="ECO:0000256" key="11">
    <source>
        <dbReference type="ARBA" id="ARBA00022984"/>
    </source>
</evidence>
<comment type="caution">
    <text evidence="20">The sequence shown here is derived from an EMBL/GenBank/DDBJ whole genome shotgun (WGS) entry which is preliminary data.</text>
</comment>
<feature type="binding site" evidence="18">
    <location>
        <position position="172"/>
    </location>
    <ligand>
        <name>UDP-N-acetyl-alpha-D-glucosamine</name>
        <dbReference type="ChEBI" id="CHEBI:57705"/>
    </ligand>
</feature>
<dbReference type="InterPro" id="IPR018357">
    <property type="entry name" value="Hexapep_transf_CS"/>
</dbReference>
<dbReference type="Gene3D" id="3.90.550.10">
    <property type="entry name" value="Spore Coat Polysaccharide Biosynthesis Protein SpsA, Chain A"/>
    <property type="match status" value="1"/>
</dbReference>
<evidence type="ECO:0000256" key="12">
    <source>
        <dbReference type="ARBA" id="ARBA00023268"/>
    </source>
</evidence>
<keyword evidence="7 18" id="KW-0479">Metal-binding</keyword>
<keyword evidence="21" id="KW-1185">Reference proteome</keyword>
<feature type="binding site" evidence="18">
    <location>
        <position position="318"/>
    </location>
    <ligand>
        <name>UDP-N-acetyl-alpha-D-glucosamine</name>
        <dbReference type="ChEBI" id="CHEBI:57705"/>
    </ligand>
</feature>
<feature type="binding site" evidence="18">
    <location>
        <position position="143"/>
    </location>
    <ligand>
        <name>UDP-N-acetyl-alpha-D-glucosamine</name>
        <dbReference type="ChEBI" id="CHEBI:57705"/>
    </ligand>
</feature>
<feature type="region of interest" description="N-acetyltransferase" evidence="18">
    <location>
        <begin position="253"/>
        <end position="453"/>
    </location>
</feature>
<accession>A0A4R5PRZ3</accession>
<proteinExistence type="inferred from homology"/>
<evidence type="ECO:0000256" key="8">
    <source>
        <dbReference type="ARBA" id="ARBA00022737"/>
    </source>
</evidence>
<dbReference type="InterPro" id="IPR001451">
    <property type="entry name" value="Hexapep"/>
</dbReference>
<evidence type="ECO:0000256" key="1">
    <source>
        <dbReference type="ARBA" id="ARBA00004496"/>
    </source>
</evidence>
<comment type="pathway">
    <text evidence="18">Bacterial outer membrane biogenesis; LPS lipid A biosynthesis.</text>
</comment>
<feature type="binding site" evidence="18">
    <location>
        <position position="77"/>
    </location>
    <ligand>
        <name>UDP-N-acetyl-alpha-D-glucosamine</name>
        <dbReference type="ChEBI" id="CHEBI:57705"/>
    </ligand>
</feature>
<keyword evidence="13 18" id="KW-0012">Acyltransferase</keyword>
<dbReference type="GO" id="GO:0006048">
    <property type="term" value="P:UDP-N-acetylglucosamine biosynthetic process"/>
    <property type="evidence" value="ECO:0007669"/>
    <property type="project" value="UniProtKB-UniPathway"/>
</dbReference>
<feature type="domain" description="MobA-like NTP transferase" evidence="19">
    <location>
        <begin position="7"/>
        <end position="135"/>
    </location>
</feature>
<comment type="catalytic activity">
    <reaction evidence="16 18">
        <text>N-acetyl-alpha-D-glucosamine 1-phosphate + UTP + H(+) = UDP-N-acetyl-alpha-D-glucosamine + diphosphate</text>
        <dbReference type="Rhea" id="RHEA:13509"/>
        <dbReference type="ChEBI" id="CHEBI:15378"/>
        <dbReference type="ChEBI" id="CHEBI:33019"/>
        <dbReference type="ChEBI" id="CHEBI:46398"/>
        <dbReference type="ChEBI" id="CHEBI:57705"/>
        <dbReference type="ChEBI" id="CHEBI:57776"/>
        <dbReference type="EC" id="2.7.7.23"/>
    </reaction>
</comment>
<feature type="binding site" evidence="18">
    <location>
        <position position="229"/>
    </location>
    <ligand>
        <name>UDP-N-acetyl-alpha-D-glucosamine</name>
        <dbReference type="ChEBI" id="CHEBI:57705"/>
    </ligand>
</feature>
<protein>
    <recommendedName>
        <fullName evidence="18">Bifunctional protein GlmU</fullName>
    </recommendedName>
    <domain>
        <recommendedName>
            <fullName evidence="18">UDP-N-acetylglucosamine pyrophosphorylase</fullName>
            <ecNumber evidence="18">2.7.7.23</ecNumber>
        </recommendedName>
        <alternativeName>
            <fullName evidence="18">N-acetylglucosamine-1-phosphate uridyltransferase</fullName>
        </alternativeName>
    </domain>
    <domain>
        <recommendedName>
            <fullName evidence="18">Glucosamine-1-phosphate N-acetyltransferase</fullName>
            <ecNumber evidence="18">2.3.1.157</ecNumber>
        </recommendedName>
    </domain>
</protein>
<feature type="binding site" evidence="18">
    <location>
        <position position="408"/>
    </location>
    <ligand>
        <name>acetyl-CoA</name>
        <dbReference type="ChEBI" id="CHEBI:57288"/>
    </ligand>
</feature>
<dbReference type="GO" id="GO:0000287">
    <property type="term" value="F:magnesium ion binding"/>
    <property type="evidence" value="ECO:0007669"/>
    <property type="project" value="UniProtKB-UniRule"/>
</dbReference>
<comment type="cofactor">
    <cofactor evidence="18">
        <name>Mg(2+)</name>
        <dbReference type="ChEBI" id="CHEBI:18420"/>
    </cofactor>
    <text evidence="18">Binds 1 Mg(2+) ion per subunit.</text>
</comment>
<dbReference type="OrthoDB" id="9775031at2"/>
<dbReference type="SUPFAM" id="SSF51161">
    <property type="entry name" value="Trimeric LpxA-like enzymes"/>
    <property type="match status" value="1"/>
</dbReference>
<feature type="binding site" evidence="18">
    <location>
        <position position="362"/>
    </location>
    <ligand>
        <name>UDP-N-acetyl-alpha-D-glucosamine</name>
        <dbReference type="ChEBI" id="CHEBI:57705"/>
    </ligand>
</feature>
<dbReference type="GO" id="GO:0005737">
    <property type="term" value="C:cytoplasm"/>
    <property type="evidence" value="ECO:0007669"/>
    <property type="project" value="UniProtKB-SubCell"/>
</dbReference>
<keyword evidence="4 18" id="KW-0963">Cytoplasm</keyword>
<dbReference type="Proteomes" id="UP000295131">
    <property type="component" value="Unassembled WGS sequence"/>
</dbReference>
<dbReference type="Pfam" id="PF12804">
    <property type="entry name" value="NTP_transf_3"/>
    <property type="match status" value="1"/>
</dbReference>
<dbReference type="EC" id="2.3.1.157" evidence="18"/>
<dbReference type="GO" id="GO:0008360">
    <property type="term" value="P:regulation of cell shape"/>
    <property type="evidence" value="ECO:0007669"/>
    <property type="project" value="UniProtKB-KW"/>
</dbReference>
<dbReference type="NCBIfam" id="NF010933">
    <property type="entry name" value="PRK14353.1"/>
    <property type="match status" value="1"/>
</dbReference>
<feature type="binding site" evidence="18">
    <location>
        <position position="24"/>
    </location>
    <ligand>
        <name>UDP-N-acetyl-alpha-D-glucosamine</name>
        <dbReference type="ChEBI" id="CHEBI:57705"/>
    </ligand>
</feature>
<keyword evidence="12 18" id="KW-0511">Multifunctional enzyme</keyword>
<dbReference type="GO" id="GO:0009245">
    <property type="term" value="P:lipid A biosynthetic process"/>
    <property type="evidence" value="ECO:0007669"/>
    <property type="project" value="UniProtKB-UniRule"/>
</dbReference>
<dbReference type="UniPathway" id="UPA00113">
    <property type="reaction ID" value="UER00532"/>
</dbReference>
<dbReference type="Gene3D" id="2.160.10.10">
    <property type="entry name" value="Hexapeptide repeat proteins"/>
    <property type="match status" value="1"/>
</dbReference>
<feature type="binding site" evidence="18">
    <location>
        <begin position="82"/>
        <end position="83"/>
    </location>
    <ligand>
        <name>UDP-N-acetyl-alpha-D-glucosamine</name>
        <dbReference type="ChEBI" id="CHEBI:57705"/>
    </ligand>
</feature>
<keyword evidence="6 18" id="KW-0548">Nucleotidyltransferase</keyword>
<organism evidence="20 21">
    <name type="scientific">Pseudohoeflea suaedae</name>
    <dbReference type="NCBI Taxonomy" id="877384"/>
    <lineage>
        <taxon>Bacteria</taxon>
        <taxon>Pseudomonadati</taxon>
        <taxon>Pseudomonadota</taxon>
        <taxon>Alphaproteobacteria</taxon>
        <taxon>Hyphomicrobiales</taxon>
        <taxon>Rhizobiaceae</taxon>
        <taxon>Pseudohoeflea</taxon>
    </lineage>
</organism>
<feature type="region of interest" description="Linker" evidence="18">
    <location>
        <begin position="232"/>
        <end position="252"/>
    </location>
</feature>
<dbReference type="InterPro" id="IPR029044">
    <property type="entry name" value="Nucleotide-diphossugar_trans"/>
</dbReference>
<dbReference type="GO" id="GO:0016020">
    <property type="term" value="C:membrane"/>
    <property type="evidence" value="ECO:0007669"/>
    <property type="project" value="GOC"/>
</dbReference>
<dbReference type="InterPro" id="IPR025877">
    <property type="entry name" value="MobA-like_NTP_Trfase"/>
</dbReference>
<keyword evidence="11 18" id="KW-0573">Peptidoglycan synthesis</keyword>
<evidence type="ECO:0000256" key="2">
    <source>
        <dbReference type="ARBA" id="ARBA00007707"/>
    </source>
</evidence>
<evidence type="ECO:0000313" key="21">
    <source>
        <dbReference type="Proteomes" id="UP000295131"/>
    </source>
</evidence>
<dbReference type="GO" id="GO:0071555">
    <property type="term" value="P:cell wall organization"/>
    <property type="evidence" value="ECO:0007669"/>
    <property type="project" value="UniProtKB-KW"/>
</dbReference>
<gene>
    <name evidence="18 20" type="primary">glmU</name>
    <name evidence="20" type="ORF">E2A64_09740</name>
</gene>
<evidence type="ECO:0000256" key="6">
    <source>
        <dbReference type="ARBA" id="ARBA00022695"/>
    </source>
</evidence>
<evidence type="ECO:0000256" key="3">
    <source>
        <dbReference type="ARBA" id="ARBA00007947"/>
    </source>
</evidence>
<comment type="subunit">
    <text evidence="18">Homotrimer.</text>
</comment>
<comment type="pathway">
    <text evidence="18">Nucleotide-sugar biosynthesis; UDP-N-acetyl-alpha-D-glucosamine biosynthesis; UDP-N-acetyl-alpha-D-glucosamine from N-acetyl-alpha-D-glucosamine 1-phosphate: step 1/1.</text>
</comment>
<dbReference type="CDD" id="cd02540">
    <property type="entry name" value="GT2_GlmU_N_bac"/>
    <property type="match status" value="1"/>
</dbReference>
<comment type="function">
    <text evidence="17 18">Catalyzes the last two sequential reactions in the de novo biosynthetic pathway for UDP-N-acetylglucosamine (UDP-GlcNAc). The C-terminal domain catalyzes the transfer of acetyl group from acetyl coenzyme A to glucosamine-1-phosphate (GlcN-1-P) to produce N-acetylglucosamine-1-phosphate (GlcNAc-1-P), which is converted into UDP-GlcNAc by the transfer of uridine 5-monophosphate (from uridine 5-triphosphate), a reaction catalyzed by the N-terminal domain.</text>
</comment>
<dbReference type="AlphaFoldDB" id="A0A4R5PRZ3"/>
<evidence type="ECO:0000256" key="17">
    <source>
        <dbReference type="ARBA" id="ARBA00049628"/>
    </source>
</evidence>
<evidence type="ECO:0000313" key="20">
    <source>
        <dbReference type="EMBL" id="TDH39317.1"/>
    </source>
</evidence>
<dbReference type="GO" id="GO:0000902">
    <property type="term" value="P:cell morphogenesis"/>
    <property type="evidence" value="ECO:0007669"/>
    <property type="project" value="UniProtKB-UniRule"/>
</dbReference>
<feature type="binding site" evidence="18">
    <location>
        <begin position="105"/>
        <end position="107"/>
    </location>
    <ligand>
        <name>UDP-N-acetyl-alpha-D-glucosamine</name>
        <dbReference type="ChEBI" id="CHEBI:57705"/>
    </ligand>
</feature>
<dbReference type="InterPro" id="IPR038009">
    <property type="entry name" value="GlmU_C_LbH"/>
</dbReference>
<feature type="active site" description="Proton acceptor" evidence="18">
    <location>
        <position position="348"/>
    </location>
</feature>
<comment type="catalytic activity">
    <reaction evidence="15 18">
        <text>alpha-D-glucosamine 1-phosphate + acetyl-CoA = N-acetyl-alpha-D-glucosamine 1-phosphate + CoA + H(+)</text>
        <dbReference type="Rhea" id="RHEA:13725"/>
        <dbReference type="ChEBI" id="CHEBI:15378"/>
        <dbReference type="ChEBI" id="CHEBI:57287"/>
        <dbReference type="ChEBI" id="CHEBI:57288"/>
        <dbReference type="ChEBI" id="CHEBI:57776"/>
        <dbReference type="ChEBI" id="CHEBI:58516"/>
        <dbReference type="EC" id="2.3.1.157"/>
    </reaction>
</comment>
<evidence type="ECO:0000256" key="9">
    <source>
        <dbReference type="ARBA" id="ARBA00022842"/>
    </source>
</evidence>
<dbReference type="UniPathway" id="UPA00973"/>
<dbReference type="GO" id="GO:0009252">
    <property type="term" value="P:peptidoglycan biosynthetic process"/>
    <property type="evidence" value="ECO:0007669"/>
    <property type="project" value="UniProtKB-UniRule"/>
</dbReference>
<dbReference type="GO" id="GO:0019134">
    <property type="term" value="F:glucosamine-1-phosphate N-acetyltransferase activity"/>
    <property type="evidence" value="ECO:0007669"/>
    <property type="project" value="UniProtKB-UniRule"/>
</dbReference>
<keyword evidence="10 18" id="KW-0133">Cell shape</keyword>
<dbReference type="GO" id="GO:0003977">
    <property type="term" value="F:UDP-N-acetylglucosamine diphosphorylase activity"/>
    <property type="evidence" value="ECO:0007669"/>
    <property type="project" value="UniProtKB-UniRule"/>
</dbReference>
<feature type="region of interest" description="Pyrophosphorylase" evidence="18">
    <location>
        <begin position="1"/>
        <end position="231"/>
    </location>
</feature>
<keyword evidence="5 18" id="KW-0808">Transferase</keyword>
<evidence type="ECO:0000256" key="14">
    <source>
        <dbReference type="ARBA" id="ARBA00023316"/>
    </source>
</evidence>
<sequence>MQRKSLAVILAAGDATRMKSSMSKVLHPVGNLPIITHVTAAAKAAGIERVALVVGRDAEKVAEAGARAGLECTSVLQSERKGTGHAVLMARDVIAEGFDDVIVLYGDAPLIAPQSLGDAIEARRNGADMVVLGFTAADPHGYGRMIVENGELTAIVEEKEATEEQRKIDFCNGGIITMDGNEAIALLEAIGNDNAKGEYYLTDVVSICRARGGRVIALEAPETDMMGCNTRAELAALEAEWQTRKRREVMLSGVTLSDPSTVYFSHDTEIGNDVLIEPNVWFGPGVTVGEGAVIHAFSHLEGAKVGAGAAVGPFARLRPGADLGEKSKVGNFCEVKKAEIGAGAKVNHLTYIGDAVIGAKANIGAGTITCNYDGVNKYLTEIGAGAFIGSNSSLVAPVKIGDGAYIGSGSVITKAVEADALALSRVTQENYPGKASVLRARAEARKAAKNTKK</sequence>
<feature type="binding site" evidence="18">
    <location>
        <position position="390"/>
    </location>
    <ligand>
        <name>acetyl-CoA</name>
        <dbReference type="ChEBI" id="CHEBI:57288"/>
    </ligand>
</feature>
<feature type="binding site" evidence="18">
    <location>
        <begin position="371"/>
        <end position="372"/>
    </location>
    <ligand>
        <name>acetyl-CoA</name>
        <dbReference type="ChEBI" id="CHEBI:57288"/>
    </ligand>
</feature>
<evidence type="ECO:0000256" key="15">
    <source>
        <dbReference type="ARBA" id="ARBA00048247"/>
    </source>
</evidence>
<dbReference type="HAMAP" id="MF_01631">
    <property type="entry name" value="GlmU"/>
    <property type="match status" value="1"/>
</dbReference>
<evidence type="ECO:0000256" key="10">
    <source>
        <dbReference type="ARBA" id="ARBA00022960"/>
    </source>
</evidence>
<dbReference type="EC" id="2.7.7.23" evidence="18"/>
<evidence type="ECO:0000259" key="19">
    <source>
        <dbReference type="Pfam" id="PF12804"/>
    </source>
</evidence>
<dbReference type="SUPFAM" id="SSF53448">
    <property type="entry name" value="Nucleotide-diphospho-sugar transferases"/>
    <property type="match status" value="1"/>
</dbReference>